<dbReference type="SFLD" id="SFLDG01135">
    <property type="entry name" value="C1.5.6:_HAD__Beta-PGM__Phospha"/>
    <property type="match status" value="1"/>
</dbReference>
<evidence type="ECO:0000256" key="4">
    <source>
        <dbReference type="ARBA" id="ARBA00022842"/>
    </source>
</evidence>
<dbReference type="SFLD" id="SFLDG01129">
    <property type="entry name" value="C1.5:_HAD__Beta-PGM__Phosphata"/>
    <property type="match status" value="1"/>
</dbReference>
<dbReference type="KEGG" id="glj:GKIL_4444"/>
<dbReference type="GO" id="GO:0046872">
    <property type="term" value="F:metal ion binding"/>
    <property type="evidence" value="ECO:0007669"/>
    <property type="project" value="UniProtKB-KW"/>
</dbReference>
<accession>U5QSH6</accession>
<evidence type="ECO:0000256" key="3">
    <source>
        <dbReference type="ARBA" id="ARBA00022723"/>
    </source>
</evidence>
<dbReference type="OrthoDB" id="9797743at2"/>
<dbReference type="InterPro" id="IPR023198">
    <property type="entry name" value="PGP-like_dom2"/>
</dbReference>
<dbReference type="eggNOG" id="COG0637">
    <property type="taxonomic scope" value="Bacteria"/>
</dbReference>
<name>U5QSH6_GLOK1</name>
<proteinExistence type="inferred from homology"/>
<dbReference type="GO" id="GO:0016787">
    <property type="term" value="F:hydrolase activity"/>
    <property type="evidence" value="ECO:0007669"/>
    <property type="project" value="UniProtKB-KW"/>
</dbReference>
<dbReference type="Gene3D" id="3.40.50.1000">
    <property type="entry name" value="HAD superfamily/HAD-like"/>
    <property type="match status" value="1"/>
</dbReference>
<keyword evidence="4" id="KW-0460">Magnesium</keyword>
<dbReference type="PANTHER" id="PTHR46193">
    <property type="entry name" value="6-PHOSPHOGLUCONATE PHOSPHATASE"/>
    <property type="match status" value="1"/>
</dbReference>
<comment type="cofactor">
    <cofactor evidence="1">
        <name>Mg(2+)</name>
        <dbReference type="ChEBI" id="CHEBI:18420"/>
    </cofactor>
</comment>
<dbReference type="STRING" id="1183438.GKIL_4444"/>
<keyword evidence="3" id="KW-0479">Metal-binding</keyword>
<protein>
    <submittedName>
        <fullName evidence="6">HAD-superfamily hydrolase</fullName>
    </submittedName>
</protein>
<dbReference type="InterPro" id="IPR023214">
    <property type="entry name" value="HAD_sf"/>
</dbReference>
<dbReference type="HOGENOM" id="CLU_045011_13_4_3"/>
<sequence>MLAALLFDLDGTLSDTDPIHLRAWQDMLAPFGLSVDEEFYRTRFSGRRNPEIIQDLLPQLPDEQKAALAEDKEAHFRELARGLLVPLAGALELIDWAKRRQLACALVSNAPRPNVHFMLEVLQLQTVFDAVVLGDDLPHGKPDPLPYRVALEQLGVHPRQAIAFEDSPSGVRSAVGAAIPTVGITSTQSAEKLRELGVVLAVPDFCDQQLWALLVAAASG</sequence>
<evidence type="ECO:0000313" key="7">
    <source>
        <dbReference type="Proteomes" id="UP000017396"/>
    </source>
</evidence>
<dbReference type="RefSeq" id="WP_023176080.1">
    <property type="nucleotide sequence ID" value="NC_022600.1"/>
</dbReference>
<keyword evidence="5" id="KW-0119">Carbohydrate metabolism</keyword>
<gene>
    <name evidence="6" type="ORF">GKIL_4444</name>
</gene>
<dbReference type="SUPFAM" id="SSF56784">
    <property type="entry name" value="HAD-like"/>
    <property type="match status" value="1"/>
</dbReference>
<reference evidence="6 7" key="1">
    <citation type="journal article" date="2013" name="PLoS ONE">
        <title>Cultivation and Complete Genome Sequencing of Gloeobacter kilaueensis sp. nov., from a Lava Cave in Kilauea Caldera, Hawai'i.</title>
        <authorList>
            <person name="Saw J.H."/>
            <person name="Schatz M."/>
            <person name="Brown M.V."/>
            <person name="Kunkel D.D."/>
            <person name="Foster J.S."/>
            <person name="Shick H."/>
            <person name="Christensen S."/>
            <person name="Hou S."/>
            <person name="Wan X."/>
            <person name="Donachie S.P."/>
        </authorList>
    </citation>
    <scope>NUCLEOTIDE SEQUENCE [LARGE SCALE GENOMIC DNA]</scope>
    <source>
        <strain evidence="7">JS</strain>
    </source>
</reference>
<dbReference type="EMBL" id="CP003587">
    <property type="protein sequence ID" value="AGY60690.1"/>
    <property type="molecule type" value="Genomic_DNA"/>
</dbReference>
<dbReference type="AlphaFoldDB" id="U5QSH6"/>
<dbReference type="InterPro" id="IPR051600">
    <property type="entry name" value="Beta-PGM-like"/>
</dbReference>
<dbReference type="Gene3D" id="1.10.150.240">
    <property type="entry name" value="Putative phosphatase, domain 2"/>
    <property type="match status" value="1"/>
</dbReference>
<dbReference type="InterPro" id="IPR041492">
    <property type="entry name" value="HAD_2"/>
</dbReference>
<organism evidence="6 7">
    <name type="scientific">Gloeobacter kilaueensis (strain ATCC BAA-2537 / CCAP 1431/1 / ULC 316 / JS1)</name>
    <dbReference type="NCBI Taxonomy" id="1183438"/>
    <lineage>
        <taxon>Bacteria</taxon>
        <taxon>Bacillati</taxon>
        <taxon>Cyanobacteriota</taxon>
        <taxon>Cyanophyceae</taxon>
        <taxon>Gloeobacterales</taxon>
        <taxon>Gloeobacteraceae</taxon>
        <taxon>Gloeobacter</taxon>
    </lineage>
</organism>
<keyword evidence="6" id="KW-0378">Hydrolase</keyword>
<dbReference type="PANTHER" id="PTHR46193:SF18">
    <property type="entry name" value="HEXITOL PHOSPHATASE B"/>
    <property type="match status" value="1"/>
</dbReference>
<evidence type="ECO:0000256" key="1">
    <source>
        <dbReference type="ARBA" id="ARBA00001946"/>
    </source>
</evidence>
<dbReference type="NCBIfam" id="TIGR01509">
    <property type="entry name" value="HAD-SF-IA-v3"/>
    <property type="match status" value="1"/>
</dbReference>
<dbReference type="CDD" id="cd07505">
    <property type="entry name" value="HAD_BPGM-like"/>
    <property type="match status" value="1"/>
</dbReference>
<comment type="similarity">
    <text evidence="2">Belongs to the HAD-like hydrolase superfamily. CbbY/CbbZ/Gph/YieH family.</text>
</comment>
<dbReference type="PATRIC" id="fig|1183438.3.peg.4371"/>
<dbReference type="SFLD" id="SFLDS00003">
    <property type="entry name" value="Haloacid_Dehalogenase"/>
    <property type="match status" value="1"/>
</dbReference>
<dbReference type="Pfam" id="PF13419">
    <property type="entry name" value="HAD_2"/>
    <property type="match status" value="1"/>
</dbReference>
<dbReference type="InterPro" id="IPR036412">
    <property type="entry name" value="HAD-like_sf"/>
</dbReference>
<evidence type="ECO:0000313" key="6">
    <source>
        <dbReference type="EMBL" id="AGY60690.1"/>
    </source>
</evidence>
<keyword evidence="7" id="KW-1185">Reference proteome</keyword>
<dbReference type="Proteomes" id="UP000017396">
    <property type="component" value="Chromosome"/>
</dbReference>
<evidence type="ECO:0000256" key="2">
    <source>
        <dbReference type="ARBA" id="ARBA00006171"/>
    </source>
</evidence>
<dbReference type="PRINTS" id="PR00413">
    <property type="entry name" value="HADHALOGNASE"/>
</dbReference>
<evidence type="ECO:0000256" key="5">
    <source>
        <dbReference type="ARBA" id="ARBA00023277"/>
    </source>
</evidence>
<dbReference type="InterPro" id="IPR006439">
    <property type="entry name" value="HAD-SF_hydro_IA"/>
</dbReference>